<evidence type="ECO:0000256" key="3">
    <source>
        <dbReference type="ARBA" id="ARBA00022679"/>
    </source>
</evidence>
<gene>
    <name evidence="9" type="ORF">ASCRUDRAFT_27560</name>
</gene>
<feature type="non-terminal residue" evidence="9">
    <location>
        <position position="1"/>
    </location>
</feature>
<evidence type="ECO:0000256" key="1">
    <source>
        <dbReference type="ARBA" id="ARBA00022527"/>
    </source>
</evidence>
<dbReference type="PANTHER" id="PTHR24351">
    <property type="entry name" value="RIBOSOMAL PROTEIN S6 KINASE"/>
    <property type="match status" value="1"/>
</dbReference>
<dbReference type="Pfam" id="PF00069">
    <property type="entry name" value="Pkinase"/>
    <property type="match status" value="1"/>
</dbReference>
<feature type="domain" description="Protein kinase" evidence="7">
    <location>
        <begin position="8"/>
        <end position="283"/>
    </location>
</feature>
<dbReference type="SUPFAM" id="SSF56112">
    <property type="entry name" value="Protein kinase-like (PK-like)"/>
    <property type="match status" value="1"/>
</dbReference>
<dbReference type="PROSITE" id="PS00108">
    <property type="entry name" value="PROTEIN_KINASE_ST"/>
    <property type="match status" value="1"/>
</dbReference>
<keyword evidence="5 9" id="KW-0418">Kinase</keyword>
<dbReference type="RefSeq" id="XP_020050007.1">
    <property type="nucleotide sequence ID" value="XM_020190007.1"/>
</dbReference>
<dbReference type="OrthoDB" id="63267at2759"/>
<evidence type="ECO:0000259" key="8">
    <source>
        <dbReference type="PROSITE" id="PS51285"/>
    </source>
</evidence>
<dbReference type="InterPro" id="IPR008271">
    <property type="entry name" value="Ser/Thr_kinase_AS"/>
</dbReference>
<keyword evidence="1" id="KW-0723">Serine/threonine-protein kinase</keyword>
<feature type="domain" description="AGC-kinase C-terminal" evidence="8">
    <location>
        <begin position="284"/>
        <end position="322"/>
    </location>
</feature>
<evidence type="ECO:0000313" key="9">
    <source>
        <dbReference type="EMBL" id="ODV63700.1"/>
    </source>
</evidence>
<evidence type="ECO:0000256" key="2">
    <source>
        <dbReference type="ARBA" id="ARBA00022553"/>
    </source>
</evidence>
<protein>
    <submittedName>
        <fullName evidence="9">Kinase-like protein</fullName>
    </submittedName>
</protein>
<evidence type="ECO:0000259" key="7">
    <source>
        <dbReference type="PROSITE" id="PS50011"/>
    </source>
</evidence>
<dbReference type="FunFam" id="1.10.510.10:FF:000048">
    <property type="entry name" value="Protein kinase C"/>
    <property type="match status" value="1"/>
</dbReference>
<dbReference type="GeneID" id="30963643"/>
<dbReference type="InterPro" id="IPR045270">
    <property type="entry name" value="STKc_AGC"/>
</dbReference>
<dbReference type="GO" id="GO:0004711">
    <property type="term" value="F:ribosomal protein S6 kinase activity"/>
    <property type="evidence" value="ECO:0007669"/>
    <property type="project" value="EnsemblFungi"/>
</dbReference>
<dbReference type="Gene3D" id="1.10.510.10">
    <property type="entry name" value="Transferase(Phosphotransferase) domain 1"/>
    <property type="match status" value="1"/>
</dbReference>
<reference evidence="10" key="1">
    <citation type="submission" date="2016-05" db="EMBL/GenBank/DDBJ databases">
        <title>Comparative genomics of biotechnologically important yeasts.</title>
        <authorList>
            <consortium name="DOE Joint Genome Institute"/>
            <person name="Riley R."/>
            <person name="Haridas S."/>
            <person name="Wolfe K.H."/>
            <person name="Lopes M.R."/>
            <person name="Hittinger C.T."/>
            <person name="Goker M."/>
            <person name="Salamov A."/>
            <person name="Wisecaver J."/>
            <person name="Long T.M."/>
            <person name="Aerts A.L."/>
            <person name="Barry K."/>
            <person name="Choi C."/>
            <person name="Clum A."/>
            <person name="Coughlan A.Y."/>
            <person name="Deshpande S."/>
            <person name="Douglass A.P."/>
            <person name="Hanson S.J."/>
            <person name="Klenk H.-P."/>
            <person name="Labutti K."/>
            <person name="Lapidus A."/>
            <person name="Lindquist E."/>
            <person name="Lipzen A."/>
            <person name="Meier-Kolthoff J.P."/>
            <person name="Ohm R.A."/>
            <person name="Otillar R.P."/>
            <person name="Pangilinan J."/>
            <person name="Peng Y."/>
            <person name="Rokas A."/>
            <person name="Rosa C.A."/>
            <person name="Scheuner C."/>
            <person name="Sibirny A.A."/>
            <person name="Slot J.C."/>
            <person name="Stielow J.B."/>
            <person name="Sun H."/>
            <person name="Kurtzman C.P."/>
            <person name="Blackwell M."/>
            <person name="Grigoriev I.V."/>
            <person name="Jeffries T.W."/>
        </authorList>
    </citation>
    <scope>NUCLEOTIDE SEQUENCE [LARGE SCALE GENOMIC DNA]</scope>
    <source>
        <strain evidence="10">DSM 1968</strain>
    </source>
</reference>
<dbReference type="GO" id="GO:0005524">
    <property type="term" value="F:ATP binding"/>
    <property type="evidence" value="ECO:0007669"/>
    <property type="project" value="UniProtKB-KW"/>
</dbReference>
<proteinExistence type="predicted"/>
<feature type="non-terminal residue" evidence="9">
    <location>
        <position position="322"/>
    </location>
</feature>
<keyword evidence="6" id="KW-0067">ATP-binding</keyword>
<dbReference type="Proteomes" id="UP000095038">
    <property type="component" value="Unassembled WGS sequence"/>
</dbReference>
<keyword evidence="2" id="KW-0597">Phosphoprotein</keyword>
<organism evidence="9 10">
    <name type="scientific">Ascoidea rubescens DSM 1968</name>
    <dbReference type="NCBI Taxonomy" id="1344418"/>
    <lineage>
        <taxon>Eukaryota</taxon>
        <taxon>Fungi</taxon>
        <taxon>Dikarya</taxon>
        <taxon>Ascomycota</taxon>
        <taxon>Saccharomycotina</taxon>
        <taxon>Saccharomycetes</taxon>
        <taxon>Ascoideaceae</taxon>
        <taxon>Ascoidea</taxon>
    </lineage>
</organism>
<dbReference type="CDD" id="cd05123">
    <property type="entry name" value="STKc_AGC"/>
    <property type="match status" value="1"/>
</dbReference>
<sequence>YKPGPDDFQPIKVLGKGSFGKVLLVREKLTGRLFAQKQLKKSIILDNSKNVERIINENEILKKISNLNDNINNNDYNPFLVKLYYTFQDSTKIYFILEYLQGGELFSHLQKQRILSERNASFYVAEMLLALIHLHQKIGIVYRDLKPENCLLNQNGHLVLTDFGLSKFINENTAGAHSSDKCNTLTGTPQYMAPEILMGKPYDNSVDYWSLGCVVYDLLTGSPPFLGNNNKKIIDKVIKSKKIKYPFYLSLDAKDLLSKLLQKNPTKRMNDTKIDQLKKHRFFRYIDWNIIENNHLSLTPPIVPIITDPILAENFDSLFTQM</sequence>
<dbReference type="EMBL" id="KV454475">
    <property type="protein sequence ID" value="ODV63700.1"/>
    <property type="molecule type" value="Genomic_DNA"/>
</dbReference>
<name>A0A1D2VQ03_9ASCO</name>
<keyword evidence="3" id="KW-0808">Transferase</keyword>
<evidence type="ECO:0000256" key="4">
    <source>
        <dbReference type="ARBA" id="ARBA00022741"/>
    </source>
</evidence>
<dbReference type="PROSITE" id="PS50011">
    <property type="entry name" value="PROTEIN_KINASE_DOM"/>
    <property type="match status" value="1"/>
</dbReference>
<accession>A0A1D2VQ03</accession>
<dbReference type="InParanoid" id="A0A1D2VQ03"/>
<keyword evidence="10" id="KW-1185">Reference proteome</keyword>
<dbReference type="Gene3D" id="3.30.200.20">
    <property type="entry name" value="Phosphorylase Kinase, domain 1"/>
    <property type="match status" value="1"/>
</dbReference>
<dbReference type="InterPro" id="IPR011009">
    <property type="entry name" value="Kinase-like_dom_sf"/>
</dbReference>
<dbReference type="AlphaFoldDB" id="A0A1D2VQ03"/>
<dbReference type="SMART" id="SM00220">
    <property type="entry name" value="S_TKc"/>
    <property type="match status" value="1"/>
</dbReference>
<dbReference type="STRING" id="1344418.A0A1D2VQ03"/>
<evidence type="ECO:0000313" key="10">
    <source>
        <dbReference type="Proteomes" id="UP000095038"/>
    </source>
</evidence>
<dbReference type="InterPro" id="IPR000719">
    <property type="entry name" value="Prot_kinase_dom"/>
</dbReference>
<keyword evidence="4" id="KW-0547">Nucleotide-binding</keyword>
<dbReference type="PIRSF" id="PIRSF000654">
    <property type="entry name" value="Integrin-linked_kinase"/>
    <property type="match status" value="1"/>
</dbReference>
<evidence type="ECO:0000256" key="6">
    <source>
        <dbReference type="ARBA" id="ARBA00022840"/>
    </source>
</evidence>
<dbReference type="InterPro" id="IPR000961">
    <property type="entry name" value="AGC-kinase_C"/>
</dbReference>
<dbReference type="PROSITE" id="PS51285">
    <property type="entry name" value="AGC_KINASE_CTER"/>
    <property type="match status" value="1"/>
</dbReference>
<dbReference type="GO" id="GO:0038202">
    <property type="term" value="P:TORC1 signaling"/>
    <property type="evidence" value="ECO:0007669"/>
    <property type="project" value="EnsemblFungi"/>
</dbReference>
<evidence type="ECO:0000256" key="5">
    <source>
        <dbReference type="ARBA" id="ARBA00022777"/>
    </source>
</evidence>